<evidence type="ECO:0000313" key="1">
    <source>
        <dbReference type="EMBL" id="EGZ10585.1"/>
    </source>
</evidence>
<organism evidence="1 2">
    <name type="scientific">Phytophthora sojae (strain P6497)</name>
    <name type="common">Soybean stem and root rot agent</name>
    <name type="synonym">Phytophthora megasperma f. sp. glycines</name>
    <dbReference type="NCBI Taxonomy" id="1094619"/>
    <lineage>
        <taxon>Eukaryota</taxon>
        <taxon>Sar</taxon>
        <taxon>Stramenopiles</taxon>
        <taxon>Oomycota</taxon>
        <taxon>Peronosporomycetes</taxon>
        <taxon>Peronosporales</taxon>
        <taxon>Peronosporaceae</taxon>
        <taxon>Phytophthora</taxon>
    </lineage>
</organism>
<dbReference type="AlphaFoldDB" id="G5A0V3"/>
<dbReference type="KEGG" id="psoj:PHYSODRAFT_412246"/>
<evidence type="ECO:0000313" key="2">
    <source>
        <dbReference type="Proteomes" id="UP000002640"/>
    </source>
</evidence>
<dbReference type="RefSeq" id="XP_009533330.1">
    <property type="nucleotide sequence ID" value="XM_009535035.1"/>
</dbReference>
<dbReference type="Proteomes" id="UP000002640">
    <property type="component" value="Unassembled WGS sequence"/>
</dbReference>
<keyword evidence="2" id="KW-1185">Reference proteome</keyword>
<feature type="non-terminal residue" evidence="1">
    <location>
        <position position="96"/>
    </location>
</feature>
<protein>
    <submittedName>
        <fullName evidence="1">Uncharacterized protein</fullName>
    </submittedName>
</protein>
<dbReference type="EMBL" id="JH159158">
    <property type="protein sequence ID" value="EGZ10585.1"/>
    <property type="molecule type" value="Genomic_DNA"/>
</dbReference>
<gene>
    <name evidence="1" type="ORF">PHYSODRAFT_412246</name>
</gene>
<reference evidence="1 2" key="1">
    <citation type="journal article" date="2006" name="Science">
        <title>Phytophthora genome sequences uncover evolutionary origins and mechanisms of pathogenesis.</title>
        <authorList>
            <person name="Tyler B.M."/>
            <person name="Tripathy S."/>
            <person name="Zhang X."/>
            <person name="Dehal P."/>
            <person name="Jiang R.H."/>
            <person name="Aerts A."/>
            <person name="Arredondo F.D."/>
            <person name="Baxter L."/>
            <person name="Bensasson D."/>
            <person name="Beynon J.L."/>
            <person name="Chapman J."/>
            <person name="Damasceno C.M."/>
            <person name="Dorrance A.E."/>
            <person name="Dou D."/>
            <person name="Dickerman A.W."/>
            <person name="Dubchak I.L."/>
            <person name="Garbelotto M."/>
            <person name="Gijzen M."/>
            <person name="Gordon S.G."/>
            <person name="Govers F."/>
            <person name="Grunwald N.J."/>
            <person name="Huang W."/>
            <person name="Ivors K.L."/>
            <person name="Jones R.W."/>
            <person name="Kamoun S."/>
            <person name="Krampis K."/>
            <person name="Lamour K.H."/>
            <person name="Lee M.K."/>
            <person name="McDonald W.H."/>
            <person name="Medina M."/>
            <person name="Meijer H.J."/>
            <person name="Nordberg E.K."/>
            <person name="Maclean D.J."/>
            <person name="Ospina-Giraldo M.D."/>
            <person name="Morris P.F."/>
            <person name="Phuntumart V."/>
            <person name="Putnam N.H."/>
            <person name="Rash S."/>
            <person name="Rose J.K."/>
            <person name="Sakihama Y."/>
            <person name="Salamov A.A."/>
            <person name="Savidor A."/>
            <person name="Scheuring C.F."/>
            <person name="Smith B.M."/>
            <person name="Sobral B.W."/>
            <person name="Terry A."/>
            <person name="Torto-Alalibo T.A."/>
            <person name="Win J."/>
            <person name="Xu Z."/>
            <person name="Zhang H."/>
            <person name="Grigoriev I.V."/>
            <person name="Rokhsar D.S."/>
            <person name="Boore J.L."/>
        </authorList>
    </citation>
    <scope>NUCLEOTIDE SEQUENCE [LARGE SCALE GENOMIC DNA]</scope>
    <source>
        <strain evidence="1 2">P6497</strain>
    </source>
</reference>
<accession>G5A0V3</accession>
<feature type="non-terminal residue" evidence="1">
    <location>
        <position position="1"/>
    </location>
</feature>
<sequence>ALFLVIVFHLPNKSYIQTFNGLSSEQLYTNTGYVLAYSFLELTSLIAALAVLKRTLGISSLHQLGFILETQASRIQSKLMLWFVYVMQVPLVHVGK</sequence>
<dbReference type="GeneID" id="20651739"/>
<dbReference type="InParanoid" id="G5A0V3"/>
<dbReference type="SMR" id="G5A0V3"/>
<proteinExistence type="predicted"/>
<name>G5A0V3_PHYSP</name>